<keyword evidence="1" id="KW-0472">Membrane</keyword>
<evidence type="ECO:0000313" key="3">
    <source>
        <dbReference type="Proteomes" id="UP000886833"/>
    </source>
</evidence>
<dbReference type="Pfam" id="PF04298">
    <property type="entry name" value="Zn_peptidase_2"/>
    <property type="match status" value="1"/>
</dbReference>
<accession>A0A9D1GCQ1</accession>
<feature type="transmembrane region" description="Helical" evidence="1">
    <location>
        <begin position="148"/>
        <end position="172"/>
    </location>
</feature>
<proteinExistence type="predicted"/>
<dbReference type="AlphaFoldDB" id="A0A9D1GCQ1"/>
<keyword evidence="1" id="KW-1133">Transmembrane helix</keyword>
<name>A0A9D1GCQ1_9FIRM</name>
<reference evidence="2" key="1">
    <citation type="submission" date="2020-10" db="EMBL/GenBank/DDBJ databases">
        <authorList>
            <person name="Gilroy R."/>
        </authorList>
    </citation>
    <scope>NUCLEOTIDE SEQUENCE</scope>
    <source>
        <strain evidence="2">CHK195-26880</strain>
    </source>
</reference>
<feature type="transmembrane region" description="Helical" evidence="1">
    <location>
        <begin position="120"/>
        <end position="142"/>
    </location>
</feature>
<keyword evidence="1" id="KW-0812">Transmembrane</keyword>
<feature type="transmembrane region" description="Helical" evidence="1">
    <location>
        <begin position="6"/>
        <end position="26"/>
    </location>
</feature>
<organism evidence="2 3">
    <name type="scientific">Candidatus Onthousia faecipullorum</name>
    <dbReference type="NCBI Taxonomy" id="2840887"/>
    <lineage>
        <taxon>Bacteria</taxon>
        <taxon>Bacillati</taxon>
        <taxon>Bacillota</taxon>
        <taxon>Bacilli</taxon>
        <taxon>Candidatus Onthousia</taxon>
    </lineage>
</organism>
<evidence type="ECO:0000256" key="1">
    <source>
        <dbReference type="SAM" id="Phobius"/>
    </source>
</evidence>
<reference evidence="2" key="2">
    <citation type="journal article" date="2021" name="PeerJ">
        <title>Extensive microbial diversity within the chicken gut microbiome revealed by metagenomics and culture.</title>
        <authorList>
            <person name="Gilroy R."/>
            <person name="Ravi A."/>
            <person name="Getino M."/>
            <person name="Pursley I."/>
            <person name="Horton D.L."/>
            <person name="Alikhan N.F."/>
            <person name="Baker D."/>
            <person name="Gharbi K."/>
            <person name="Hall N."/>
            <person name="Watson M."/>
            <person name="Adriaenssens E.M."/>
            <person name="Foster-Nyarko E."/>
            <person name="Jarju S."/>
            <person name="Secka A."/>
            <person name="Antonio M."/>
            <person name="Oren A."/>
            <person name="Chaudhuri R.R."/>
            <person name="La Ragione R."/>
            <person name="Hildebrand F."/>
            <person name="Pallen M.J."/>
        </authorList>
    </citation>
    <scope>NUCLEOTIDE SEQUENCE</scope>
    <source>
        <strain evidence="2">CHK195-26880</strain>
    </source>
</reference>
<evidence type="ECO:0000313" key="2">
    <source>
        <dbReference type="EMBL" id="HIT37759.1"/>
    </source>
</evidence>
<protein>
    <submittedName>
        <fullName evidence="2">Zinc metallopeptidase</fullName>
    </submittedName>
</protein>
<dbReference type="InterPro" id="IPR007395">
    <property type="entry name" value="Zn_peptidase_2"/>
</dbReference>
<comment type="caution">
    <text evidence="2">The sequence shown here is derived from an EMBL/GenBank/DDBJ whole genome shotgun (WGS) entry which is preliminary data.</text>
</comment>
<dbReference type="Proteomes" id="UP000886833">
    <property type="component" value="Unassembled WGS sequence"/>
</dbReference>
<dbReference type="PANTHER" id="PTHR36434">
    <property type="entry name" value="MEMBRANE PROTEASE YUGP-RELATED"/>
    <property type="match status" value="1"/>
</dbReference>
<dbReference type="EMBL" id="DVKQ01000060">
    <property type="protein sequence ID" value="HIT37759.1"/>
    <property type="molecule type" value="Genomic_DNA"/>
</dbReference>
<dbReference type="PANTHER" id="PTHR36434:SF1">
    <property type="entry name" value="MEMBRANE PROTEASE YUGP-RELATED"/>
    <property type="match status" value="1"/>
</dbReference>
<feature type="transmembrane region" description="Helical" evidence="1">
    <location>
        <begin position="193"/>
        <end position="214"/>
    </location>
</feature>
<gene>
    <name evidence="2" type="ORF">IAB59_04730</name>
</gene>
<sequence length="229" mass="25891">MFYYMYFGYGLVIIAFIIILIADIYLRTRYSKYKKVKVKSRLTGAEVAREILKENGLDNIYVVETRGYLTDYYDPRAKVVRLSTDIYNGDSIASVSVAAHECGHAVQDKEGYFFLKFRSFLVPIVNFSTKFGYLAVLIGLIFGAMNLAWVGIFLLVAILLFQLITLPVEFNASKRGKMFLSKLKIVDNSERSMASSMLMAAAMTYVASLISTLLDLLRLVLIVMGNDRD</sequence>